<evidence type="ECO:0000313" key="1">
    <source>
        <dbReference type="EMBL" id="KAJ1125205.1"/>
    </source>
</evidence>
<gene>
    <name evidence="1" type="ORF">NDU88_003640</name>
</gene>
<feature type="non-terminal residue" evidence="1">
    <location>
        <position position="1"/>
    </location>
</feature>
<name>A0AAV7PAL4_PLEWA</name>
<comment type="caution">
    <text evidence="1">The sequence shown here is derived from an EMBL/GenBank/DDBJ whole genome shotgun (WGS) entry which is preliminary data.</text>
</comment>
<evidence type="ECO:0000313" key="2">
    <source>
        <dbReference type="Proteomes" id="UP001066276"/>
    </source>
</evidence>
<reference evidence="1" key="1">
    <citation type="journal article" date="2022" name="bioRxiv">
        <title>Sequencing and chromosome-scale assembly of the giantPleurodeles waltlgenome.</title>
        <authorList>
            <person name="Brown T."/>
            <person name="Elewa A."/>
            <person name="Iarovenko S."/>
            <person name="Subramanian E."/>
            <person name="Araus A.J."/>
            <person name="Petzold A."/>
            <person name="Susuki M."/>
            <person name="Suzuki K.-i.T."/>
            <person name="Hayashi T."/>
            <person name="Toyoda A."/>
            <person name="Oliveira C."/>
            <person name="Osipova E."/>
            <person name="Leigh N.D."/>
            <person name="Simon A."/>
            <person name="Yun M.H."/>
        </authorList>
    </citation>
    <scope>NUCLEOTIDE SEQUENCE</scope>
    <source>
        <strain evidence="1">20211129_DDA</strain>
        <tissue evidence="1">Liver</tissue>
    </source>
</reference>
<evidence type="ECO:0008006" key="3">
    <source>
        <dbReference type="Google" id="ProtNLM"/>
    </source>
</evidence>
<proteinExistence type="predicted"/>
<accession>A0AAV7PAL4</accession>
<dbReference type="EMBL" id="JANPWB010000011">
    <property type="protein sequence ID" value="KAJ1125205.1"/>
    <property type="molecule type" value="Genomic_DNA"/>
</dbReference>
<sequence>SYQGVIAVAGEVSQSALSRFFRRFLDAILAHMSRYIYLPRNEAEMNSTKLDFYRIANFPHVIGCVDRTHIPICPPANLEYVFHNRK</sequence>
<protein>
    <recommendedName>
        <fullName evidence="3">Nuclease HARBI1</fullName>
    </recommendedName>
</protein>
<dbReference type="AlphaFoldDB" id="A0AAV7PAL4"/>
<feature type="non-terminal residue" evidence="1">
    <location>
        <position position="86"/>
    </location>
</feature>
<organism evidence="1 2">
    <name type="scientific">Pleurodeles waltl</name>
    <name type="common">Iberian ribbed newt</name>
    <dbReference type="NCBI Taxonomy" id="8319"/>
    <lineage>
        <taxon>Eukaryota</taxon>
        <taxon>Metazoa</taxon>
        <taxon>Chordata</taxon>
        <taxon>Craniata</taxon>
        <taxon>Vertebrata</taxon>
        <taxon>Euteleostomi</taxon>
        <taxon>Amphibia</taxon>
        <taxon>Batrachia</taxon>
        <taxon>Caudata</taxon>
        <taxon>Salamandroidea</taxon>
        <taxon>Salamandridae</taxon>
        <taxon>Pleurodelinae</taxon>
        <taxon>Pleurodeles</taxon>
    </lineage>
</organism>
<keyword evidence="2" id="KW-1185">Reference proteome</keyword>
<dbReference type="Proteomes" id="UP001066276">
    <property type="component" value="Chromosome 7"/>
</dbReference>